<proteinExistence type="predicted"/>
<protein>
    <submittedName>
        <fullName evidence="2">Uncharacterized protein</fullName>
    </submittedName>
</protein>
<gene>
    <name evidence="2" type="primary">ORF11798</name>
</gene>
<feature type="region of interest" description="Disordered" evidence="1">
    <location>
        <begin position="89"/>
        <end position="118"/>
    </location>
</feature>
<reference evidence="2" key="1">
    <citation type="submission" date="2014-12" db="EMBL/GenBank/DDBJ databases">
        <title>Insight into the proteome of Arion vulgaris.</title>
        <authorList>
            <person name="Aradska J."/>
            <person name="Bulat T."/>
            <person name="Smidak R."/>
            <person name="Sarate P."/>
            <person name="Gangsoo J."/>
            <person name="Sialana F."/>
            <person name="Bilban M."/>
            <person name="Lubec G."/>
        </authorList>
    </citation>
    <scope>NUCLEOTIDE SEQUENCE</scope>
    <source>
        <tissue evidence="2">Skin</tissue>
    </source>
</reference>
<name>A0A0B6Y3Y5_9EUPU</name>
<feature type="non-terminal residue" evidence="2">
    <location>
        <position position="1"/>
    </location>
</feature>
<accession>A0A0B6Y3Y5</accession>
<dbReference type="AlphaFoldDB" id="A0A0B6Y3Y5"/>
<evidence type="ECO:0000313" key="2">
    <source>
        <dbReference type="EMBL" id="CEK50834.1"/>
    </source>
</evidence>
<sequence length="118" mass="13124">RRKSRKSTKPQKQITNKTYSDLIKEDVQFENPDLVNSTEQITDISTNSDLLQPTLEVTKTPEKTFCESQNESPVSKDCVFSHPNPLSPLDLSIGNSQSNSTDPALASHLAKNTTNFES</sequence>
<evidence type="ECO:0000256" key="1">
    <source>
        <dbReference type="SAM" id="MobiDB-lite"/>
    </source>
</evidence>
<organism evidence="2">
    <name type="scientific">Arion vulgaris</name>
    <dbReference type="NCBI Taxonomy" id="1028688"/>
    <lineage>
        <taxon>Eukaryota</taxon>
        <taxon>Metazoa</taxon>
        <taxon>Spiralia</taxon>
        <taxon>Lophotrochozoa</taxon>
        <taxon>Mollusca</taxon>
        <taxon>Gastropoda</taxon>
        <taxon>Heterobranchia</taxon>
        <taxon>Euthyneura</taxon>
        <taxon>Panpulmonata</taxon>
        <taxon>Eupulmonata</taxon>
        <taxon>Stylommatophora</taxon>
        <taxon>Helicina</taxon>
        <taxon>Arionoidea</taxon>
        <taxon>Arionidae</taxon>
        <taxon>Arion</taxon>
    </lineage>
</organism>
<feature type="compositionally biased region" description="Polar residues" evidence="1">
    <location>
        <begin position="93"/>
        <end position="102"/>
    </location>
</feature>
<feature type="non-terminal residue" evidence="2">
    <location>
        <position position="118"/>
    </location>
</feature>
<dbReference type="EMBL" id="HACG01003969">
    <property type="protein sequence ID" value="CEK50834.1"/>
    <property type="molecule type" value="Transcribed_RNA"/>
</dbReference>